<proteinExistence type="predicted"/>
<dbReference type="EMBL" id="PTQR01000030">
    <property type="protein sequence ID" value="TKX25247.1"/>
    <property type="molecule type" value="Genomic_DNA"/>
</dbReference>
<dbReference type="Proteomes" id="UP000308133">
    <property type="component" value="Unassembled WGS sequence"/>
</dbReference>
<feature type="transmembrane region" description="Helical" evidence="1">
    <location>
        <begin position="78"/>
        <end position="100"/>
    </location>
</feature>
<dbReference type="PANTHER" id="PTHR13132">
    <property type="entry name" value="ALPHA- 1,6 -FUCOSYLTRANSFERASE"/>
    <property type="match status" value="1"/>
</dbReference>
<protein>
    <submittedName>
        <fullName evidence="2">Uncharacterized protein</fullName>
    </submittedName>
</protein>
<dbReference type="PANTHER" id="PTHR13132:SF29">
    <property type="entry name" value="ALPHA-(1,6)-FUCOSYLTRANSFERASE"/>
    <property type="match status" value="1"/>
</dbReference>
<keyword evidence="1" id="KW-1133">Transmembrane helix</keyword>
<evidence type="ECO:0000313" key="2">
    <source>
        <dbReference type="EMBL" id="TKX25247.1"/>
    </source>
</evidence>
<organism evidence="2 3">
    <name type="scientific">Elsinoe australis</name>
    <dbReference type="NCBI Taxonomy" id="40998"/>
    <lineage>
        <taxon>Eukaryota</taxon>
        <taxon>Fungi</taxon>
        <taxon>Dikarya</taxon>
        <taxon>Ascomycota</taxon>
        <taxon>Pezizomycotina</taxon>
        <taxon>Dothideomycetes</taxon>
        <taxon>Dothideomycetidae</taxon>
        <taxon>Myriangiales</taxon>
        <taxon>Elsinoaceae</taxon>
        <taxon>Elsinoe</taxon>
    </lineage>
</organism>
<keyword evidence="1" id="KW-0472">Membrane</keyword>
<dbReference type="GO" id="GO:0006487">
    <property type="term" value="P:protein N-linked glycosylation"/>
    <property type="evidence" value="ECO:0007669"/>
    <property type="project" value="TreeGrafter"/>
</dbReference>
<keyword evidence="1" id="KW-0812">Transmembrane</keyword>
<gene>
    <name evidence="2" type="ORF">C1H76_2480</name>
</gene>
<evidence type="ECO:0000313" key="3">
    <source>
        <dbReference type="Proteomes" id="UP000308133"/>
    </source>
</evidence>
<comment type="caution">
    <text evidence="2">The sequence shown here is derived from an EMBL/GenBank/DDBJ whole genome shotgun (WGS) entry which is preliminary data.</text>
</comment>
<evidence type="ECO:0000256" key="1">
    <source>
        <dbReference type="SAM" id="Phobius"/>
    </source>
</evidence>
<sequence length="637" mass="70557">MRDRRNTNLSISISSQSSAAVSPITLSDSDAAEKGRFLLLPERTGNEPLPSPLLKHAQETQRRQPAYRRILAQASKQNIFVAVLFGAFFVWRAILLLSSLNLISLGSSSQYVLADGALASNDPEVVIVQNEQGQKKWTITIPANATFPLRPYQYRDLCSRSSSLRKRLASSAQQATHIPFPKPTTYTTSDPLFLDPSSRAASLLNPVTDLTPHMPVINASPDDSLPICTSSLTYLLETSEAGFGASLLSLWLSYGLARQENRAFFIDDSRWSYGKYSSYFPSPPVPKCTPPPPQHVVPCPHTARHLAVSAATLQETFGTSFHAMFEAKHHSGVAKQRKIFSMAREGYEALFGLSGEDREFASHRVRGIRDAAERRGQEVVSVHIRRGDRHPFEYEFHNDYLPLERFVNAAVESVEAGRRAHGRAKSGGSVLTFATGTAGKGKMAFNESEPLTVYVASDDPDIVTSKDLAMLNGEGKFKLERAQERIVLASKNNLLPTVPERKGAFVKHIDQVSGWEGGFFASLFRGLGRPNRASHLTFSSAREHRLQVEERIRKEREGKELSEEEKRNEENAMAMRELVGRGYLLDLEVLGKSDRVVCAVSSATCRALGVVMGWDAVKNGRFVNVDDGRGWSWDGLH</sequence>
<reference evidence="2 3" key="1">
    <citation type="submission" date="2018-02" db="EMBL/GenBank/DDBJ databases">
        <title>Draft genome sequences of Elsinoe sp., causing black scab on jojoba.</title>
        <authorList>
            <person name="Stodart B."/>
            <person name="Jeffress S."/>
            <person name="Ash G."/>
            <person name="Arun Chinnappa K."/>
        </authorList>
    </citation>
    <scope>NUCLEOTIDE SEQUENCE [LARGE SCALE GENOMIC DNA]</scope>
    <source>
        <strain evidence="2 3">Hillstone_2</strain>
    </source>
</reference>
<name>A0A4U7BBL0_9PEZI</name>
<dbReference type="AlphaFoldDB" id="A0A4U7BBL0"/>
<accession>A0A4U7BBL0</accession>
<dbReference type="GO" id="GO:0046921">
    <property type="term" value="F:alpha-(1-&gt;6)-fucosyltransferase activity"/>
    <property type="evidence" value="ECO:0007669"/>
    <property type="project" value="TreeGrafter"/>
</dbReference>